<keyword evidence="3" id="KW-1185">Reference proteome</keyword>
<dbReference type="OrthoDB" id="2684236at2759"/>
<reference evidence="2" key="1">
    <citation type="submission" date="2018-11" db="EMBL/GenBank/DDBJ databases">
        <authorList>
            <person name="Alioto T."/>
            <person name="Alioto T."/>
        </authorList>
    </citation>
    <scope>NUCLEOTIDE SEQUENCE</scope>
</reference>
<comment type="caution">
    <text evidence="2">The sequence shown here is derived from an EMBL/GenBank/DDBJ whole genome shotgun (WGS) entry which is preliminary data.</text>
</comment>
<sequence>MSVSVDLGDTKMETEPVTEDDVPRFKEGRKRHPKEAAREATSINFDVNLTEAAFGHLELLEIVNEYPCLYCGPFKRRGIKRYEEFWLPLVASQNDLLAAPLDIEWIWHCHMLAPKAYIADCERMFGKIIDHKVFRMDEREMRMHKSQELWEKRYPKEPFLVDIPDADAYAENYGPDIDQSLCTHSSRLGYNIESATCRQGKFFHNVSLPHYRDKKYMRLAFERYQKFLYLKQCTEKTFLVPCYDIDLIWHTHQLHPIKYKEDTQRVLGKLLPHDDNTTDRSDGSKLSISYKITGKLWHELYGENYQYPGAMYRGETSRGRYKQASVSVPSEVQQKPVIVTFDFMALEKGKDGTPVKQYQVDVFMDFKDDQKRAYDNGRKLLMSLQGPNLECIAGEARPFEYDPVTQHNPLVIRLAKFRKEDFETASESGYSTRSEMAVMNTIAEKDELIMNDPEGSIRSQMMASARSKKSDKSDESISGSSGFSSCDDFMSEKSQESFLEAQLELNGIGDWVSSTQKMFQETISYEDSSGGHYMLYLSGRIEDRSDLCHFVLVSEEFETMIYPKDLSQIKIPEYTIYDPQENCRVCYFADQKMRDDKNGLSFTCRVMHSPLHTVSAVQIYHGEEILQDEIVKPIVTIRLVDSQQLPLPSMVFNGAKPCLTLDPRYKERGVLIQDNDGDWAIVVGSWFVTDDQPGTLRFKLYKCSSGIIKTLMLRYEENQCKITIESCTIDFQNGRLEIDAKSDELVQNIGLAFAIAILHVLCVPRPDTWKPGEPVVTPKTKHVFTDSMLFAHGVGLDVVTPSNHFREKRRQKK</sequence>
<dbReference type="EMBL" id="UYJE01001391">
    <property type="protein sequence ID" value="VDI01725.1"/>
    <property type="molecule type" value="Genomic_DNA"/>
</dbReference>
<dbReference type="AlphaFoldDB" id="A0A8B6CA30"/>
<proteinExistence type="predicted"/>
<dbReference type="Pfam" id="PF07173">
    <property type="entry name" value="GRDP-like"/>
    <property type="match status" value="1"/>
</dbReference>
<feature type="region of interest" description="Disordered" evidence="1">
    <location>
        <begin position="1"/>
        <end position="34"/>
    </location>
</feature>
<gene>
    <name evidence="2" type="ORF">MGAL_10B043966</name>
</gene>
<organism evidence="2 3">
    <name type="scientific">Mytilus galloprovincialis</name>
    <name type="common">Mediterranean mussel</name>
    <dbReference type="NCBI Taxonomy" id="29158"/>
    <lineage>
        <taxon>Eukaryota</taxon>
        <taxon>Metazoa</taxon>
        <taxon>Spiralia</taxon>
        <taxon>Lophotrochozoa</taxon>
        <taxon>Mollusca</taxon>
        <taxon>Bivalvia</taxon>
        <taxon>Autobranchia</taxon>
        <taxon>Pteriomorphia</taxon>
        <taxon>Mytilida</taxon>
        <taxon>Mytiloidea</taxon>
        <taxon>Mytilidae</taxon>
        <taxon>Mytilinae</taxon>
        <taxon>Mytilus</taxon>
    </lineage>
</organism>
<dbReference type="InterPro" id="IPR009836">
    <property type="entry name" value="GRDP-like"/>
</dbReference>
<dbReference type="PANTHER" id="PTHR34365">
    <property type="entry name" value="ENOLASE (DUF1399)"/>
    <property type="match status" value="1"/>
</dbReference>
<evidence type="ECO:0000256" key="1">
    <source>
        <dbReference type="SAM" id="MobiDB-lite"/>
    </source>
</evidence>
<dbReference type="PANTHER" id="PTHR34365:SF7">
    <property type="entry name" value="GLYCINE-RICH DOMAIN-CONTAINING PROTEIN 1"/>
    <property type="match status" value="1"/>
</dbReference>
<evidence type="ECO:0000313" key="3">
    <source>
        <dbReference type="Proteomes" id="UP000596742"/>
    </source>
</evidence>
<feature type="region of interest" description="Disordered" evidence="1">
    <location>
        <begin position="459"/>
        <end position="484"/>
    </location>
</feature>
<dbReference type="Proteomes" id="UP000596742">
    <property type="component" value="Unassembled WGS sequence"/>
</dbReference>
<protein>
    <submittedName>
        <fullName evidence="2">Uncharacterized protein</fullName>
    </submittedName>
</protein>
<name>A0A8B6CA30_MYTGA</name>
<evidence type="ECO:0000313" key="2">
    <source>
        <dbReference type="EMBL" id="VDI01725.1"/>
    </source>
</evidence>
<accession>A0A8B6CA30</accession>